<feature type="compositionally biased region" description="Low complexity" evidence="1">
    <location>
        <begin position="210"/>
        <end position="232"/>
    </location>
</feature>
<dbReference type="Proteomes" id="UP001445335">
    <property type="component" value="Unassembled WGS sequence"/>
</dbReference>
<sequence>MPAGEYFADRDTPAFRSLCSRVLKRGLERFESAWAEPGVQVVKLATVPEAAGLALWLPRTCRRLLDGSLAVHYELLRFEDLGGRDEGPPYRLAVSSQPPLFRHRTNIELALTIDADPADPGRCRQTLEGHVDVAVYGLGRMAEEAICESLRLQYFFLPQVIERWVRVRKELLQRPCSGAALRGPPPDGEAATWLSAETLNALRAPFSACPPGLRSSGSRSASRQPSPARAGSPAPPPPTPAGLVGGALRTPGSLSSHGSASGASGLGSVWAASSGPASSGGGSERGASPSPGYGGSDSEGFFNASAARPTDDPPPSDIIVPATAFYDADSTWRFPIERFVDDAATAASLRHDHKRALAWYSEYQAGPPAMGPLLSLRRSDAVALAAEEPIVDRSSAAARAHHFDADFNLRWAEWEAVWAGARVPPADVPNLRARLAQIFGMAAAWGFVAERSRSSSRRGSFGSASEALGEGAVAVRQQSAV</sequence>
<organism evidence="2 3">
    <name type="scientific">Elliptochloris bilobata</name>
    <dbReference type="NCBI Taxonomy" id="381761"/>
    <lineage>
        <taxon>Eukaryota</taxon>
        <taxon>Viridiplantae</taxon>
        <taxon>Chlorophyta</taxon>
        <taxon>core chlorophytes</taxon>
        <taxon>Trebouxiophyceae</taxon>
        <taxon>Trebouxiophyceae incertae sedis</taxon>
        <taxon>Elliptochloris clade</taxon>
        <taxon>Elliptochloris</taxon>
    </lineage>
</organism>
<dbReference type="EMBL" id="JALJOU010000023">
    <property type="protein sequence ID" value="KAK9837131.1"/>
    <property type="molecule type" value="Genomic_DNA"/>
</dbReference>
<keyword evidence="3" id="KW-1185">Reference proteome</keyword>
<proteinExistence type="predicted"/>
<name>A0AAW1RVJ5_9CHLO</name>
<evidence type="ECO:0000313" key="3">
    <source>
        <dbReference type="Proteomes" id="UP001445335"/>
    </source>
</evidence>
<evidence type="ECO:0000313" key="2">
    <source>
        <dbReference type="EMBL" id="KAK9837131.1"/>
    </source>
</evidence>
<comment type="caution">
    <text evidence="2">The sequence shown here is derived from an EMBL/GenBank/DDBJ whole genome shotgun (WGS) entry which is preliminary data.</text>
</comment>
<feature type="region of interest" description="Disordered" evidence="1">
    <location>
        <begin position="210"/>
        <end position="318"/>
    </location>
</feature>
<accession>A0AAW1RVJ5</accession>
<reference evidence="2 3" key="1">
    <citation type="journal article" date="2024" name="Nat. Commun.">
        <title>Phylogenomics reveals the evolutionary origins of lichenization in chlorophyte algae.</title>
        <authorList>
            <person name="Puginier C."/>
            <person name="Libourel C."/>
            <person name="Otte J."/>
            <person name="Skaloud P."/>
            <person name="Haon M."/>
            <person name="Grisel S."/>
            <person name="Petersen M."/>
            <person name="Berrin J.G."/>
            <person name="Delaux P.M."/>
            <person name="Dal Grande F."/>
            <person name="Keller J."/>
        </authorList>
    </citation>
    <scope>NUCLEOTIDE SEQUENCE [LARGE SCALE GENOMIC DNA]</scope>
    <source>
        <strain evidence="2 3">SAG 245.80</strain>
    </source>
</reference>
<protein>
    <submittedName>
        <fullName evidence="2">Uncharacterized protein</fullName>
    </submittedName>
</protein>
<feature type="compositionally biased region" description="Low complexity" evidence="1">
    <location>
        <begin position="246"/>
        <end position="277"/>
    </location>
</feature>
<dbReference type="AlphaFoldDB" id="A0AAW1RVJ5"/>
<evidence type="ECO:0000256" key="1">
    <source>
        <dbReference type="SAM" id="MobiDB-lite"/>
    </source>
</evidence>
<gene>
    <name evidence="2" type="ORF">WJX81_005021</name>
</gene>